<feature type="transmembrane region" description="Helical" evidence="5">
    <location>
        <begin position="218"/>
        <end position="239"/>
    </location>
</feature>
<keyword evidence="3 4" id="KW-0408">Iron</keyword>
<dbReference type="OrthoDB" id="9795893at2"/>
<evidence type="ECO:0000256" key="1">
    <source>
        <dbReference type="ARBA" id="ARBA00022617"/>
    </source>
</evidence>
<feature type="transmembrane region" description="Helical" evidence="5">
    <location>
        <begin position="184"/>
        <end position="206"/>
    </location>
</feature>
<evidence type="ECO:0000313" key="8">
    <source>
        <dbReference type="Proteomes" id="UP000199397"/>
    </source>
</evidence>
<organism evidence="7 8">
    <name type="scientific">Thiothrix caldifontis</name>
    <dbReference type="NCBI Taxonomy" id="525918"/>
    <lineage>
        <taxon>Bacteria</taxon>
        <taxon>Pseudomonadati</taxon>
        <taxon>Pseudomonadota</taxon>
        <taxon>Gammaproteobacteria</taxon>
        <taxon>Thiotrichales</taxon>
        <taxon>Thiotrichaceae</taxon>
        <taxon>Thiothrix</taxon>
    </lineage>
</organism>
<feature type="transmembrane region" description="Helical" evidence="5">
    <location>
        <begin position="20"/>
        <end position="47"/>
    </location>
</feature>
<dbReference type="AlphaFoldDB" id="A0A1H4GBX1"/>
<dbReference type="STRING" id="525918.SAMN05660964_03386"/>
<keyword evidence="5" id="KW-1133">Transmembrane helix</keyword>
<evidence type="ECO:0000256" key="5">
    <source>
        <dbReference type="SAM" id="Phobius"/>
    </source>
</evidence>
<accession>A0A1H4GBX1</accession>
<dbReference type="PROSITE" id="PS51007">
    <property type="entry name" value="CYTC"/>
    <property type="match status" value="1"/>
</dbReference>
<keyword evidence="5" id="KW-0472">Membrane</keyword>
<dbReference type="InterPro" id="IPR036909">
    <property type="entry name" value="Cyt_c-like_dom_sf"/>
</dbReference>
<keyword evidence="2 4" id="KW-0479">Metal-binding</keyword>
<evidence type="ECO:0000256" key="4">
    <source>
        <dbReference type="PROSITE-ProRule" id="PRU00433"/>
    </source>
</evidence>
<keyword evidence="8" id="KW-1185">Reference proteome</keyword>
<keyword evidence="5" id="KW-0812">Transmembrane</keyword>
<reference evidence="7 8" key="1">
    <citation type="submission" date="2016-10" db="EMBL/GenBank/DDBJ databases">
        <authorList>
            <person name="de Groot N.N."/>
        </authorList>
    </citation>
    <scope>NUCLEOTIDE SEQUENCE [LARGE SCALE GENOMIC DNA]</scope>
    <source>
        <strain evidence="7 8">DSM 21228</strain>
    </source>
</reference>
<dbReference type="EMBL" id="FNQP01000031">
    <property type="protein sequence ID" value="SEB07116.1"/>
    <property type="molecule type" value="Genomic_DNA"/>
</dbReference>
<evidence type="ECO:0000313" key="7">
    <source>
        <dbReference type="EMBL" id="SEB07116.1"/>
    </source>
</evidence>
<dbReference type="SUPFAM" id="SSF46626">
    <property type="entry name" value="Cytochrome c"/>
    <property type="match status" value="1"/>
</dbReference>
<keyword evidence="1 4" id="KW-0349">Heme</keyword>
<evidence type="ECO:0000256" key="3">
    <source>
        <dbReference type="ARBA" id="ARBA00023004"/>
    </source>
</evidence>
<feature type="domain" description="Cytochrome c" evidence="6">
    <location>
        <begin position="367"/>
        <end position="444"/>
    </location>
</feature>
<feature type="transmembrane region" description="Helical" evidence="5">
    <location>
        <begin position="140"/>
        <end position="164"/>
    </location>
</feature>
<feature type="transmembrane region" description="Helical" evidence="5">
    <location>
        <begin position="259"/>
        <end position="277"/>
    </location>
</feature>
<sequence length="465" mass="51071">MEMLGLYPTWLEPMVGSGWVVAIISTIHVLASHTSVGAAMVFAYLAVVAYRQDKPELLDYIKKYGMFLLVFSYVIGSITGPGIWFSTTVASPRGISALIHSFVWKWATEWVFFVIEVVGVYLVVYLVGKVDQKTHMRIAVIFGLASYTTMLIIIGILSFMMWPGKEVWFTEGGYLNGFYGANTFAQLAMRTAFMFTMTAVVGGIVASGIKELAFKKAMLRRLAVLGIVSTLAGSLLFQWYLHTLPEQAHIVLENRLPDYFQPALMMVLSGILAYFLFTLVMPRLIVPAIAGVMTVAILVFGLWPEEVARESIRKPFVAGQYVYSNQVIARDVPGLGIKSEIPLLEEKGFLQSHVFLPENLRTVTPDNARAVGHALAMTACSNCHSLTDTGIRPLAKYFGGNTDVGDIKDYLLGALATGNTLYMPKIPLTDSEAEALAVYIGALKDDTVAENYAATRKPLAQAGEK</sequence>
<feature type="transmembrane region" description="Helical" evidence="5">
    <location>
        <begin position="110"/>
        <end position="128"/>
    </location>
</feature>
<dbReference type="GO" id="GO:0046872">
    <property type="term" value="F:metal ion binding"/>
    <property type="evidence" value="ECO:0007669"/>
    <property type="project" value="UniProtKB-KW"/>
</dbReference>
<proteinExistence type="predicted"/>
<name>A0A1H4GBX1_9GAMM</name>
<evidence type="ECO:0000256" key="2">
    <source>
        <dbReference type="ARBA" id="ARBA00022723"/>
    </source>
</evidence>
<dbReference type="GO" id="GO:0020037">
    <property type="term" value="F:heme binding"/>
    <property type="evidence" value="ECO:0007669"/>
    <property type="project" value="InterPro"/>
</dbReference>
<dbReference type="Gene3D" id="1.10.760.10">
    <property type="entry name" value="Cytochrome c-like domain"/>
    <property type="match status" value="1"/>
</dbReference>
<feature type="transmembrane region" description="Helical" evidence="5">
    <location>
        <begin position="67"/>
        <end position="90"/>
    </location>
</feature>
<protein>
    <recommendedName>
        <fullName evidence="6">Cytochrome c domain-containing protein</fullName>
    </recommendedName>
</protein>
<evidence type="ECO:0000259" key="6">
    <source>
        <dbReference type="PROSITE" id="PS51007"/>
    </source>
</evidence>
<dbReference type="RefSeq" id="WP_093070533.1">
    <property type="nucleotide sequence ID" value="NZ_FNQP01000031.1"/>
</dbReference>
<feature type="transmembrane region" description="Helical" evidence="5">
    <location>
        <begin position="284"/>
        <end position="303"/>
    </location>
</feature>
<dbReference type="GO" id="GO:0009055">
    <property type="term" value="F:electron transfer activity"/>
    <property type="evidence" value="ECO:0007669"/>
    <property type="project" value="InterPro"/>
</dbReference>
<dbReference type="Proteomes" id="UP000199397">
    <property type="component" value="Unassembled WGS sequence"/>
</dbReference>
<gene>
    <name evidence="7" type="ORF">SAMN05660964_03386</name>
</gene>
<dbReference type="InterPro" id="IPR009056">
    <property type="entry name" value="Cyt_c-like_dom"/>
</dbReference>